<dbReference type="Proteomes" id="UP000228614">
    <property type="component" value="Unassembled WGS sequence"/>
</dbReference>
<evidence type="ECO:0000313" key="1">
    <source>
        <dbReference type="EMBL" id="PIR95099.1"/>
    </source>
</evidence>
<accession>A0A2H0V9P7</accession>
<organism evidence="1 2">
    <name type="scientific">Candidatus Falkowbacteria bacterium CG10_big_fil_rev_8_21_14_0_10_37_6</name>
    <dbReference type="NCBI Taxonomy" id="1974563"/>
    <lineage>
        <taxon>Bacteria</taxon>
        <taxon>Candidatus Falkowiibacteriota</taxon>
    </lineage>
</organism>
<gene>
    <name evidence="1" type="ORF">COT95_00540</name>
</gene>
<comment type="caution">
    <text evidence="1">The sequence shown here is derived from an EMBL/GenBank/DDBJ whole genome shotgun (WGS) entry which is preliminary data.</text>
</comment>
<dbReference type="AlphaFoldDB" id="A0A2H0V9P7"/>
<reference evidence="2" key="1">
    <citation type="submission" date="2017-09" db="EMBL/GenBank/DDBJ databases">
        <title>Depth-based differentiation of microbial function through sediment-hosted aquifers and enrichment of novel symbionts in the deep terrestrial subsurface.</title>
        <authorList>
            <person name="Probst A.J."/>
            <person name="Ladd B."/>
            <person name="Jarett J.K."/>
            <person name="Geller-Mcgrath D.E."/>
            <person name="Sieber C.M.K."/>
            <person name="Emerson J.B."/>
            <person name="Anantharaman K."/>
            <person name="Thomas B.C."/>
            <person name="Malmstrom R."/>
            <person name="Stieglmeier M."/>
            <person name="Klingl A."/>
            <person name="Woyke T."/>
            <person name="Ryan C.M."/>
            <person name="Banfield J.F."/>
        </authorList>
    </citation>
    <scope>NUCLEOTIDE SEQUENCE [LARGE SCALE GENOMIC DNA]</scope>
</reference>
<protein>
    <submittedName>
        <fullName evidence="1">Uncharacterized protein</fullName>
    </submittedName>
</protein>
<sequence>MTEEKWQQIVGMIKDRFEVEDEGSEELIDFANGKVEFIVFDGPLGKIKLEYETKPLILDKKTIGSRRIGSETTVEYVYSENEFSNVFKAYKLTDDEWIELAPEAAGAFSI</sequence>
<name>A0A2H0V9P7_9BACT</name>
<evidence type="ECO:0000313" key="2">
    <source>
        <dbReference type="Proteomes" id="UP000228614"/>
    </source>
</evidence>
<dbReference type="EMBL" id="PFAN01000033">
    <property type="protein sequence ID" value="PIR95099.1"/>
    <property type="molecule type" value="Genomic_DNA"/>
</dbReference>
<proteinExistence type="predicted"/>